<comment type="caution">
    <text evidence="3">The sequence shown here is derived from an EMBL/GenBank/DDBJ whole genome shotgun (WGS) entry which is preliminary data.</text>
</comment>
<gene>
    <name evidence="3" type="ORF">EDB92DRAFT_1895471</name>
</gene>
<name>A0AAD4L6F4_9AGAM</name>
<feature type="compositionally biased region" description="Polar residues" evidence="1">
    <location>
        <begin position="54"/>
        <end position="65"/>
    </location>
</feature>
<evidence type="ECO:0008006" key="5">
    <source>
        <dbReference type="Google" id="ProtNLM"/>
    </source>
</evidence>
<accession>A0AAD4L6F4</accession>
<keyword evidence="4" id="KW-1185">Reference proteome</keyword>
<feature type="region of interest" description="Disordered" evidence="1">
    <location>
        <begin position="50"/>
        <end position="73"/>
    </location>
</feature>
<organism evidence="3 4">
    <name type="scientific">Lactarius akahatsu</name>
    <dbReference type="NCBI Taxonomy" id="416441"/>
    <lineage>
        <taxon>Eukaryota</taxon>
        <taxon>Fungi</taxon>
        <taxon>Dikarya</taxon>
        <taxon>Basidiomycota</taxon>
        <taxon>Agaricomycotina</taxon>
        <taxon>Agaricomycetes</taxon>
        <taxon>Russulales</taxon>
        <taxon>Russulaceae</taxon>
        <taxon>Lactarius</taxon>
    </lineage>
</organism>
<dbReference type="AlphaFoldDB" id="A0AAD4L6F4"/>
<evidence type="ECO:0000256" key="2">
    <source>
        <dbReference type="SAM" id="SignalP"/>
    </source>
</evidence>
<feature type="chain" id="PRO_5042090230" description="Secreted protein" evidence="2">
    <location>
        <begin position="30"/>
        <end position="73"/>
    </location>
</feature>
<dbReference type="Proteomes" id="UP001201163">
    <property type="component" value="Unassembled WGS sequence"/>
</dbReference>
<dbReference type="EMBL" id="JAKELL010000105">
    <property type="protein sequence ID" value="KAH8982099.1"/>
    <property type="molecule type" value="Genomic_DNA"/>
</dbReference>
<evidence type="ECO:0000313" key="4">
    <source>
        <dbReference type="Proteomes" id="UP001201163"/>
    </source>
</evidence>
<keyword evidence="2" id="KW-0732">Signal</keyword>
<reference evidence="3" key="1">
    <citation type="submission" date="2022-01" db="EMBL/GenBank/DDBJ databases">
        <title>Comparative genomics reveals a dynamic genome evolution in the ectomycorrhizal milk-cap (Lactarius) mushrooms.</title>
        <authorList>
            <consortium name="DOE Joint Genome Institute"/>
            <person name="Lebreton A."/>
            <person name="Tang N."/>
            <person name="Kuo A."/>
            <person name="LaButti K."/>
            <person name="Drula E."/>
            <person name="Barry K."/>
            <person name="Clum A."/>
            <person name="Lipzen A."/>
            <person name="Mousain D."/>
            <person name="Ng V."/>
            <person name="Wang R."/>
            <person name="Wang X."/>
            <person name="Dai Y."/>
            <person name="Henrissat B."/>
            <person name="Grigoriev I.V."/>
            <person name="Guerin-Laguette A."/>
            <person name="Yu F."/>
            <person name="Martin F.M."/>
        </authorList>
    </citation>
    <scope>NUCLEOTIDE SEQUENCE</scope>
    <source>
        <strain evidence="3">QP</strain>
    </source>
</reference>
<evidence type="ECO:0000313" key="3">
    <source>
        <dbReference type="EMBL" id="KAH8982099.1"/>
    </source>
</evidence>
<protein>
    <recommendedName>
        <fullName evidence="5">Secreted protein</fullName>
    </recommendedName>
</protein>
<sequence length="73" mass="8116">MWHRCMARSSSSGFLSITLFLHRLPQLEGTIYLLPSHLLGRQVGRYHPVGHSAGTLSRAENSSPYSPWAPIGQ</sequence>
<evidence type="ECO:0000256" key="1">
    <source>
        <dbReference type="SAM" id="MobiDB-lite"/>
    </source>
</evidence>
<feature type="signal peptide" evidence="2">
    <location>
        <begin position="1"/>
        <end position="29"/>
    </location>
</feature>
<proteinExistence type="predicted"/>